<dbReference type="PRINTS" id="PR00412">
    <property type="entry name" value="EPOXHYDRLASE"/>
</dbReference>
<proteinExistence type="inferred from homology"/>
<dbReference type="InterPro" id="IPR029058">
    <property type="entry name" value="AB_hydrolase_fold"/>
</dbReference>
<comment type="function">
    <text evidence="6">Epoxide hydrolase involved in the biosynthesis of cucurbitacin and mogroside tetracyclic triterpene natural products (e.g. siamenoside I and mogrosides IV, V and VI). Cucurbitacins have cytotoxic properties and exhibit deterrent taste as a defense barrier against herbivores. Mogrosides are nonsugar highly oxygenated compounds used as high-intensity zero-calorie sweeteners; they also possess pharmacological properties such as regulating immunity, lowering blood sugar and lipid levels, protecting the liver, and acting as antioxidants and antitumor agents. Catalyzes the hydrolysis of aromatic epoxide-containing substrates, such as the conversion of 24,25-epoxycucurbitadienol to 24,25-dihydroxycucurbitadienol.</text>
</comment>
<evidence type="ECO:0000256" key="2">
    <source>
        <dbReference type="ARBA" id="ARBA00013006"/>
    </source>
</evidence>
<evidence type="ECO:0000313" key="10">
    <source>
        <dbReference type="Proteomes" id="UP001187471"/>
    </source>
</evidence>
<dbReference type="GO" id="GO:0004301">
    <property type="term" value="F:epoxide hydrolase activity"/>
    <property type="evidence" value="ECO:0007669"/>
    <property type="project" value="UniProtKB-EC"/>
</dbReference>
<accession>A0AA88QC02</accession>
<dbReference type="EC" id="3.3.2.10" evidence="2"/>
<gene>
    <name evidence="9" type="ORF">RJ640_019942</name>
</gene>
<evidence type="ECO:0000256" key="7">
    <source>
        <dbReference type="ARBA" id="ARBA00093212"/>
    </source>
</evidence>
<dbReference type="SUPFAM" id="SSF56672">
    <property type="entry name" value="DNA/RNA polymerases"/>
    <property type="match status" value="1"/>
</dbReference>
<dbReference type="InterPro" id="IPR043502">
    <property type="entry name" value="DNA/RNA_pol_sf"/>
</dbReference>
<dbReference type="Gene3D" id="3.40.50.1820">
    <property type="entry name" value="alpha/beta hydrolase"/>
    <property type="match status" value="2"/>
</dbReference>
<protein>
    <recommendedName>
        <fullName evidence="2">soluble epoxide hydrolase</fullName>
        <ecNumber evidence="2">3.3.2.10</ecNumber>
    </recommendedName>
</protein>
<dbReference type="CDD" id="cd09272">
    <property type="entry name" value="RNase_HI_RT_Ty1"/>
    <property type="match status" value="1"/>
</dbReference>
<feature type="domain" description="AB hydrolase-1" evidence="8">
    <location>
        <begin position="237"/>
        <end position="514"/>
    </location>
</feature>
<dbReference type="FunFam" id="3.40.50.1820:FF:000161">
    <property type="entry name" value="Epoxide hydrolase"/>
    <property type="match status" value="2"/>
</dbReference>
<comment type="caution">
    <text evidence="9">The sequence shown here is derived from an EMBL/GenBank/DDBJ whole genome shotgun (WGS) entry which is preliminary data.</text>
</comment>
<comment type="similarity">
    <text evidence="4">Belongs to the AB hydrolase superfamily. Epoxide hydrolase family.</text>
</comment>
<comment type="pathway">
    <text evidence="1">Secondary metabolite biosynthesis; terpenoid biosynthesis.</text>
</comment>
<keyword evidence="10" id="KW-1185">Reference proteome</keyword>
<evidence type="ECO:0000256" key="3">
    <source>
        <dbReference type="ARBA" id="ARBA00022801"/>
    </source>
</evidence>
<dbReference type="InterPro" id="IPR000639">
    <property type="entry name" value="Epox_hydrolase-like"/>
</dbReference>
<comment type="catalytic activity">
    <reaction evidence="5">
        <text>an epoxide + H2O = an ethanediol</text>
        <dbReference type="Rhea" id="RHEA:19037"/>
        <dbReference type="ChEBI" id="CHEBI:15377"/>
        <dbReference type="ChEBI" id="CHEBI:32955"/>
        <dbReference type="ChEBI" id="CHEBI:140594"/>
        <dbReference type="EC" id="3.3.2.10"/>
    </reaction>
    <physiologicalReaction direction="left-to-right" evidence="5">
        <dbReference type="Rhea" id="RHEA:19038"/>
    </physiologicalReaction>
</comment>
<dbReference type="Proteomes" id="UP001187471">
    <property type="component" value="Unassembled WGS sequence"/>
</dbReference>
<dbReference type="AlphaFoldDB" id="A0AA88QC02"/>
<evidence type="ECO:0000256" key="1">
    <source>
        <dbReference type="ARBA" id="ARBA00004721"/>
    </source>
</evidence>
<dbReference type="Pfam" id="PF00561">
    <property type="entry name" value="Abhydrolase_1"/>
    <property type="match status" value="2"/>
</dbReference>
<feature type="domain" description="AB hydrolase-1" evidence="8">
    <location>
        <begin position="576"/>
        <end position="748"/>
    </location>
</feature>
<dbReference type="PRINTS" id="PR00111">
    <property type="entry name" value="ABHYDROLASE"/>
</dbReference>
<dbReference type="InterPro" id="IPR000073">
    <property type="entry name" value="AB_hydrolase_1"/>
</dbReference>
<reference evidence="9" key="1">
    <citation type="submission" date="2022-12" db="EMBL/GenBank/DDBJ databases">
        <title>Draft genome assemblies for two species of Escallonia (Escalloniales).</title>
        <authorList>
            <person name="Chanderbali A."/>
            <person name="Dervinis C."/>
            <person name="Anghel I."/>
            <person name="Soltis D."/>
            <person name="Soltis P."/>
            <person name="Zapata F."/>
        </authorList>
    </citation>
    <scope>NUCLEOTIDE SEQUENCE</scope>
    <source>
        <strain evidence="9">UCBG92.1500</strain>
        <tissue evidence="9">Leaf</tissue>
    </source>
</reference>
<evidence type="ECO:0000256" key="5">
    <source>
        <dbReference type="ARBA" id="ARBA00051067"/>
    </source>
</evidence>
<organism evidence="9 10">
    <name type="scientific">Escallonia rubra</name>
    <dbReference type="NCBI Taxonomy" id="112253"/>
    <lineage>
        <taxon>Eukaryota</taxon>
        <taxon>Viridiplantae</taxon>
        <taxon>Streptophyta</taxon>
        <taxon>Embryophyta</taxon>
        <taxon>Tracheophyta</taxon>
        <taxon>Spermatophyta</taxon>
        <taxon>Magnoliopsida</taxon>
        <taxon>eudicotyledons</taxon>
        <taxon>Gunneridae</taxon>
        <taxon>Pentapetalae</taxon>
        <taxon>asterids</taxon>
        <taxon>campanulids</taxon>
        <taxon>Escalloniales</taxon>
        <taxon>Escalloniaceae</taxon>
        <taxon>Escallonia</taxon>
    </lineage>
</organism>
<keyword evidence="3" id="KW-0378">Hydrolase</keyword>
<sequence length="865" mass="97489">MVDSKEKATLMEPNLKLKKDKGKPLKDARKFRQLVGSLIYLTITRPEISYSVSVVSQFMQNPRTPHLEAARRILRYVKGTLDYGLLYKRCDNFVLSGFTDADWAGDTNDRHSTSGYCFNTGSAAVSWCSKKQNIVVLSSTEAEYVAATMATQECVWLKRLIEDMFCEVDYAVQIKCDNESAIKLASNPIFHARTKHIEIPGSVEEEGKGNGGMEKIEHKSVNVNGISMHVAEIGEGPAVLFVHGFPELWYTWRHQMLSLSSLGYRAIAPDLRGYGDTDAPPSHTSYTAFHVVGDLVGLLDALGLEKVFLVGHDWGAIISWYFCLLRPDRIKALVNMSVVFQPRHPSMKPVETMRTMIGDDFYMCRFQDAGIEEEFGRVGTAKLMRAFLSTRDPGPPLVPKENGFAKYLKASATLPSWLMEEDLAYFANKFDQKGFTGGLNYYRAMDLNWELTAPWSGSQIQVPVKFIVGDLDLTYHFPGVQEYIHGGGFKKMVPKLEEVVVMEGVGHFINQEKPEEVSAHIYDFVKQFYRGCTIVVQSPASVEEEGKGNRGMEKIEHKSVNVNGINMHVAEIGEGPAVLFVHGFPELWYTWRHQMLSLSSLGYRAIAPDLRGYGDTDAPPSHTSYTAFHVVGDLVGLLDALGLEKVFLVGHDWGAIISWYFCLLRPDRIKALVNMSVVFQPRHPSMKPVETMRTMIGDDFYICRFQDAGIEEEFGRVGTAKVVRAFLSTRDPGPPLMPKENDFAKRLEAPLPSWLMEEDLAYFANKFDQKGFTGALNYYRAMDLNWELTAPWSGSQIQVPVKFMVGDLDLTYHFPGTQEYIHGGGFKQMVPKLEEVVVMKGVSHFINQEKPEEVSAHIYEFIKQF</sequence>
<evidence type="ECO:0000256" key="6">
    <source>
        <dbReference type="ARBA" id="ARBA00058358"/>
    </source>
</evidence>
<comment type="catalytic activity">
    <reaction evidence="7">
        <text>(24S)-24,25-epoxycucurbitadienol + H2O = (24R)-24,25-dihydroxycucurbitadienol</text>
        <dbReference type="Rhea" id="RHEA:81855"/>
        <dbReference type="ChEBI" id="CHEBI:15377"/>
        <dbReference type="ChEBI" id="CHEBI:229949"/>
        <dbReference type="ChEBI" id="CHEBI:229950"/>
    </reaction>
    <physiologicalReaction direction="left-to-right" evidence="7">
        <dbReference type="Rhea" id="RHEA:81856"/>
    </physiologicalReaction>
</comment>
<dbReference type="SUPFAM" id="SSF53474">
    <property type="entry name" value="alpha/beta-Hydrolases"/>
    <property type="match status" value="2"/>
</dbReference>
<evidence type="ECO:0000313" key="9">
    <source>
        <dbReference type="EMBL" id="KAK2965187.1"/>
    </source>
</evidence>
<name>A0AA88QC02_9ASTE</name>
<evidence type="ECO:0000259" key="8">
    <source>
        <dbReference type="Pfam" id="PF00561"/>
    </source>
</evidence>
<evidence type="ECO:0000256" key="4">
    <source>
        <dbReference type="ARBA" id="ARBA00038334"/>
    </source>
</evidence>
<dbReference type="EMBL" id="JAVXUO010003229">
    <property type="protein sequence ID" value="KAK2965187.1"/>
    <property type="molecule type" value="Genomic_DNA"/>
</dbReference>
<dbReference type="PANTHER" id="PTHR43329">
    <property type="entry name" value="EPOXIDE HYDROLASE"/>
    <property type="match status" value="1"/>
</dbReference>